<dbReference type="CDD" id="cd03046">
    <property type="entry name" value="GST_N_GTT1_like"/>
    <property type="match status" value="1"/>
</dbReference>
<dbReference type="AlphaFoldDB" id="A0A1I6P500"/>
<proteinExistence type="predicted"/>
<feature type="domain" description="GST N-terminal" evidence="2">
    <location>
        <begin position="1"/>
        <end position="83"/>
    </location>
</feature>
<dbReference type="CDD" id="cd03207">
    <property type="entry name" value="GST_C_8"/>
    <property type="match status" value="1"/>
</dbReference>
<dbReference type="SUPFAM" id="SSF47616">
    <property type="entry name" value="GST C-terminal domain-like"/>
    <property type="match status" value="1"/>
</dbReference>
<gene>
    <name evidence="4" type="ORF">SAMN04488050_101319</name>
</gene>
<dbReference type="Gene3D" id="1.20.1050.10">
    <property type="match status" value="1"/>
</dbReference>
<keyword evidence="4" id="KW-0808">Transferase</keyword>
<dbReference type="InterPro" id="IPR004045">
    <property type="entry name" value="Glutathione_S-Trfase_N"/>
</dbReference>
<dbReference type="InterPro" id="IPR004046">
    <property type="entry name" value="GST_C"/>
</dbReference>
<dbReference type="Pfam" id="PF00043">
    <property type="entry name" value="GST_C"/>
    <property type="match status" value="1"/>
</dbReference>
<evidence type="ECO:0000313" key="4">
    <source>
        <dbReference type="EMBL" id="SFS35294.1"/>
    </source>
</evidence>
<dbReference type="InterPro" id="IPR010987">
    <property type="entry name" value="Glutathione-S-Trfase_C-like"/>
</dbReference>
<feature type="region of interest" description="Disordered" evidence="1">
    <location>
        <begin position="35"/>
        <end position="56"/>
    </location>
</feature>
<dbReference type="Proteomes" id="UP000199392">
    <property type="component" value="Unassembled WGS sequence"/>
</dbReference>
<dbReference type="Pfam" id="PF13417">
    <property type="entry name" value="GST_N_3"/>
    <property type="match status" value="1"/>
</dbReference>
<accession>A0A1I6P500</accession>
<dbReference type="InterPro" id="IPR036282">
    <property type="entry name" value="Glutathione-S-Trfase_C_sf"/>
</dbReference>
<sequence>MLTLYHAPRSRSTRILQLAREMGIEDDLDLRITQIPRRDGSGGRDPQNPHPEGKVPLLVHDGAQVRESNAVMLYLTDLYPESPPESPMGRPVGHPSRGAYLSWLAWYGNVFEPVYVLHVAGFSHPVTEATFRDVPEAVARLSEALAEKDWLVDDRISAADLLVASTYGWFSEMIPDDPRIRDWVDRCLSRPAVTSVIEEEMTR</sequence>
<feature type="domain" description="GST C-terminal" evidence="3">
    <location>
        <begin position="93"/>
        <end position="203"/>
    </location>
</feature>
<dbReference type="InterPro" id="IPR036249">
    <property type="entry name" value="Thioredoxin-like_sf"/>
</dbReference>
<evidence type="ECO:0000256" key="1">
    <source>
        <dbReference type="SAM" id="MobiDB-lite"/>
    </source>
</evidence>
<name>A0A1I6P500_9RHOB</name>
<dbReference type="OrthoDB" id="5740960at2"/>
<dbReference type="STRING" id="311180.SAMN04488050_101319"/>
<evidence type="ECO:0000259" key="3">
    <source>
        <dbReference type="PROSITE" id="PS50405"/>
    </source>
</evidence>
<dbReference type="PANTHER" id="PTHR44051">
    <property type="entry name" value="GLUTATHIONE S-TRANSFERASE-RELATED"/>
    <property type="match status" value="1"/>
</dbReference>
<dbReference type="RefSeq" id="WP_092420678.1">
    <property type="nucleotide sequence ID" value="NZ_FNCL01000002.1"/>
</dbReference>
<organism evidence="4 5">
    <name type="scientific">Alloyangia pacifica</name>
    <dbReference type="NCBI Taxonomy" id="311180"/>
    <lineage>
        <taxon>Bacteria</taxon>
        <taxon>Pseudomonadati</taxon>
        <taxon>Pseudomonadota</taxon>
        <taxon>Alphaproteobacteria</taxon>
        <taxon>Rhodobacterales</taxon>
        <taxon>Roseobacteraceae</taxon>
        <taxon>Alloyangia</taxon>
    </lineage>
</organism>
<dbReference type="PANTHER" id="PTHR44051:SF21">
    <property type="entry name" value="GLUTATHIONE S-TRANSFERASE FAMILY PROTEIN"/>
    <property type="match status" value="1"/>
</dbReference>
<evidence type="ECO:0000259" key="2">
    <source>
        <dbReference type="PROSITE" id="PS50404"/>
    </source>
</evidence>
<dbReference type="InterPro" id="IPR040079">
    <property type="entry name" value="Glutathione_S-Trfase"/>
</dbReference>
<reference evidence="5" key="1">
    <citation type="submission" date="2016-10" db="EMBL/GenBank/DDBJ databases">
        <authorList>
            <person name="Varghese N."/>
            <person name="Submissions S."/>
        </authorList>
    </citation>
    <scope>NUCLEOTIDE SEQUENCE [LARGE SCALE GENOMIC DNA]</scope>
    <source>
        <strain evidence="5">DSM 26894</strain>
    </source>
</reference>
<dbReference type="PROSITE" id="PS50404">
    <property type="entry name" value="GST_NTER"/>
    <property type="match status" value="1"/>
</dbReference>
<keyword evidence="5" id="KW-1185">Reference proteome</keyword>
<protein>
    <submittedName>
        <fullName evidence="4">Glutathione S-transferase</fullName>
    </submittedName>
</protein>
<evidence type="ECO:0000313" key="5">
    <source>
        <dbReference type="Proteomes" id="UP000199392"/>
    </source>
</evidence>
<dbReference type="EMBL" id="FOZW01000001">
    <property type="protein sequence ID" value="SFS35294.1"/>
    <property type="molecule type" value="Genomic_DNA"/>
</dbReference>
<dbReference type="Gene3D" id="3.40.30.10">
    <property type="entry name" value="Glutaredoxin"/>
    <property type="match status" value="1"/>
</dbReference>
<dbReference type="SFLD" id="SFLDS00019">
    <property type="entry name" value="Glutathione_Transferase_(cytos"/>
    <property type="match status" value="1"/>
</dbReference>
<dbReference type="GO" id="GO:0016740">
    <property type="term" value="F:transferase activity"/>
    <property type="evidence" value="ECO:0007669"/>
    <property type="project" value="UniProtKB-KW"/>
</dbReference>
<dbReference type="SUPFAM" id="SSF52833">
    <property type="entry name" value="Thioredoxin-like"/>
    <property type="match status" value="1"/>
</dbReference>
<dbReference type="PROSITE" id="PS50405">
    <property type="entry name" value="GST_CTER"/>
    <property type="match status" value="1"/>
</dbReference>